<protein>
    <submittedName>
        <fullName evidence="4">PfkB domain protein</fullName>
    </submittedName>
</protein>
<dbReference type="OrthoDB" id="9795789at2"/>
<dbReference type="eggNOG" id="COG0524">
    <property type="taxonomic scope" value="Bacteria"/>
</dbReference>
<dbReference type="Gene3D" id="3.40.1190.20">
    <property type="match status" value="1"/>
</dbReference>
<dbReference type="PANTHER" id="PTHR10584">
    <property type="entry name" value="SUGAR KINASE"/>
    <property type="match status" value="1"/>
</dbReference>
<dbReference type="SUPFAM" id="SSF53613">
    <property type="entry name" value="Ribokinase-like"/>
    <property type="match status" value="1"/>
</dbReference>
<dbReference type="Pfam" id="PF00294">
    <property type="entry name" value="PfkB"/>
    <property type="match status" value="1"/>
</dbReference>
<dbReference type="Proteomes" id="UP000000333">
    <property type="component" value="Chromosome"/>
</dbReference>
<sequence>MSICCIGQSAYDITGRVDGDLRPDTKYRMEHHTESPGGPALNGACVCGLWGADVSLVSRIGKDAYGARITESLGRYGVKTELMIVDPEARTSLSLIVTNGATGGRTIFNFPSPHGPVARMALPDDAPSVMLHDGHEPEASLEYMHAFPGALNVIDAGTCRESTLLVARLADYLIASQSFATQYLGHGLTLENDARLAAELVELREINGRRVAVTLGELGSVYLGEDGLVRMPAFKTRVCDSTAAGDIFHGAFTFGVHAGLSMRDSMVLATMASSVSVSRSGSQTSIPSLPEVREQLLSKGIAIGLGRGGES</sequence>
<gene>
    <name evidence="4" type="ordered locus">Olsu_0064</name>
</gene>
<dbReference type="PANTHER" id="PTHR10584:SF157">
    <property type="entry name" value="SULFOFRUCTOSE KINASE"/>
    <property type="match status" value="1"/>
</dbReference>
<feature type="domain" description="Carbohydrate kinase PfkB" evidence="3">
    <location>
        <begin position="2"/>
        <end position="288"/>
    </location>
</feature>
<dbReference type="KEGG" id="ols:Olsu_0064"/>
<keyword evidence="2" id="KW-0418">Kinase</keyword>
<evidence type="ECO:0000313" key="5">
    <source>
        <dbReference type="Proteomes" id="UP000000333"/>
    </source>
</evidence>
<dbReference type="PATRIC" id="fig|633147.7.peg.1558"/>
<keyword evidence="1" id="KW-0808">Transferase</keyword>
<dbReference type="GO" id="GO:0016301">
    <property type="term" value="F:kinase activity"/>
    <property type="evidence" value="ECO:0007669"/>
    <property type="project" value="UniProtKB-KW"/>
</dbReference>
<dbReference type="EMBL" id="CP002106">
    <property type="protein sequence ID" value="ADK67198.1"/>
    <property type="molecule type" value="Genomic_DNA"/>
</dbReference>
<evidence type="ECO:0000259" key="3">
    <source>
        <dbReference type="Pfam" id="PF00294"/>
    </source>
</evidence>
<name>E1QXT4_OLSUV</name>
<organism evidence="4 5">
    <name type="scientific">Olsenella uli (strain ATCC 49627 / DSM 7084 / CCUG 31166 / CIP 109912 / JCM 12494 / LMG 11480 / NCIMB 702895 / VPI D76D-27C)</name>
    <name type="common">Lactobacillus uli</name>
    <dbReference type="NCBI Taxonomy" id="633147"/>
    <lineage>
        <taxon>Bacteria</taxon>
        <taxon>Bacillati</taxon>
        <taxon>Actinomycetota</taxon>
        <taxon>Coriobacteriia</taxon>
        <taxon>Coriobacteriales</taxon>
        <taxon>Atopobiaceae</taxon>
        <taxon>Olsenella</taxon>
    </lineage>
</organism>
<evidence type="ECO:0000256" key="2">
    <source>
        <dbReference type="ARBA" id="ARBA00022777"/>
    </source>
</evidence>
<dbReference type="HOGENOM" id="CLU_027634_2_2_11"/>
<dbReference type="InterPro" id="IPR029056">
    <property type="entry name" value="Ribokinase-like"/>
</dbReference>
<dbReference type="RefSeq" id="WP_013250950.1">
    <property type="nucleotide sequence ID" value="NC_014363.1"/>
</dbReference>
<dbReference type="GO" id="GO:0005829">
    <property type="term" value="C:cytosol"/>
    <property type="evidence" value="ECO:0007669"/>
    <property type="project" value="TreeGrafter"/>
</dbReference>
<dbReference type="InterPro" id="IPR011611">
    <property type="entry name" value="PfkB_dom"/>
</dbReference>
<evidence type="ECO:0000313" key="4">
    <source>
        <dbReference type="EMBL" id="ADK67198.1"/>
    </source>
</evidence>
<reference evidence="4 5" key="1">
    <citation type="journal article" date="2010" name="Stand. Genomic Sci.">
        <title>Complete genome sequence of Olsenella uli type strain (VPI D76D-27C).</title>
        <authorList>
            <person name="Goker M."/>
            <person name="Held B."/>
            <person name="Lucas S."/>
            <person name="Nolan M."/>
            <person name="Yasawong M."/>
            <person name="Glavina Del Rio T."/>
            <person name="Tice H."/>
            <person name="Cheng J.F."/>
            <person name="Bruce D."/>
            <person name="Detter J.C."/>
            <person name="Tapia R."/>
            <person name="Han C."/>
            <person name="Goodwin L."/>
            <person name="Pitluck S."/>
            <person name="Liolios K."/>
            <person name="Ivanova N."/>
            <person name="Mavromatis K."/>
            <person name="Mikhailova N."/>
            <person name="Pati A."/>
            <person name="Chen A."/>
            <person name="Palaniappan K."/>
            <person name="Land M."/>
            <person name="Hauser L."/>
            <person name="Chang Y.J."/>
            <person name="Jeffries C.D."/>
            <person name="Rohde M."/>
            <person name="Sikorski J."/>
            <person name="Pukall R."/>
            <person name="Woyke T."/>
            <person name="Bristow J."/>
            <person name="Eisen J.A."/>
            <person name="Markowitz V."/>
            <person name="Hugenholtz P."/>
            <person name="Kyrpides N.C."/>
            <person name="Klenk H.P."/>
            <person name="Lapidus A."/>
        </authorList>
    </citation>
    <scope>NUCLEOTIDE SEQUENCE [LARGE SCALE GENOMIC DNA]</scope>
    <source>
        <strain evidence="5">ATCC 49627 / DSM 7084 / CIP 109912 / JCM 12494 / NCIMB 702895 / VPI D76D-27C</strain>
    </source>
</reference>
<evidence type="ECO:0000256" key="1">
    <source>
        <dbReference type="ARBA" id="ARBA00022679"/>
    </source>
</evidence>
<accession>E1QXT4</accession>
<keyword evidence="5" id="KW-1185">Reference proteome</keyword>
<dbReference type="AlphaFoldDB" id="E1QXT4"/>
<dbReference type="STRING" id="633147.Olsu_0064"/>
<dbReference type="GeneID" id="78511547"/>
<proteinExistence type="predicted"/>